<dbReference type="EMBL" id="CAWUHB010000026">
    <property type="protein sequence ID" value="CAK7223065.1"/>
    <property type="molecule type" value="Genomic_DNA"/>
</dbReference>
<evidence type="ECO:0008006" key="3">
    <source>
        <dbReference type="Google" id="ProtNLM"/>
    </source>
</evidence>
<evidence type="ECO:0000313" key="2">
    <source>
        <dbReference type="Proteomes" id="UP001642405"/>
    </source>
</evidence>
<organism evidence="1 2">
    <name type="scientific">Sporothrix curviconia</name>
    <dbReference type="NCBI Taxonomy" id="1260050"/>
    <lineage>
        <taxon>Eukaryota</taxon>
        <taxon>Fungi</taxon>
        <taxon>Dikarya</taxon>
        <taxon>Ascomycota</taxon>
        <taxon>Pezizomycotina</taxon>
        <taxon>Sordariomycetes</taxon>
        <taxon>Sordariomycetidae</taxon>
        <taxon>Ophiostomatales</taxon>
        <taxon>Ophiostomataceae</taxon>
        <taxon>Sporothrix</taxon>
    </lineage>
</organism>
<accession>A0ABP0BUI6</accession>
<evidence type="ECO:0000313" key="1">
    <source>
        <dbReference type="EMBL" id="CAK7223065.1"/>
    </source>
</evidence>
<comment type="caution">
    <text evidence="1">The sequence shown here is derived from an EMBL/GenBank/DDBJ whole genome shotgun (WGS) entry which is preliminary data.</text>
</comment>
<protein>
    <recommendedName>
        <fullName evidence="3">Neutral/alkaline non-lysosomal ceramidase N-terminal domain-containing protein</fullName>
    </recommendedName>
</protein>
<gene>
    <name evidence="1" type="ORF">SCUCBS95973_005051</name>
</gene>
<reference evidence="1 2" key="1">
    <citation type="submission" date="2024-01" db="EMBL/GenBank/DDBJ databases">
        <authorList>
            <person name="Allen C."/>
            <person name="Tagirdzhanova G."/>
        </authorList>
    </citation>
    <scope>NUCLEOTIDE SEQUENCE [LARGE SCALE GENOMIC DNA]</scope>
</reference>
<proteinExistence type="predicted"/>
<name>A0ABP0BUI6_9PEZI</name>
<keyword evidence="2" id="KW-1185">Reference proteome</keyword>
<sequence length="163" mass="17453">MMLLASAPECAVRGPDVKGVRHPNPQWLPLDEFAHEKLHVRAIVYDSNGVRGAFINCELAFIQNGIYKTANRLVAEALNTSLANVLVSITHAHSAGPAGVTNANQYGNAAALALGNMQPAKVGYNTGKAYFNVNRDALDPLTGRWTQAANRSGAPWAWAKLCS</sequence>
<dbReference type="Proteomes" id="UP001642405">
    <property type="component" value="Unassembled WGS sequence"/>
</dbReference>